<dbReference type="InterPro" id="IPR029063">
    <property type="entry name" value="SAM-dependent_MTases_sf"/>
</dbReference>
<dbReference type="PANTHER" id="PTHR45036">
    <property type="entry name" value="METHYLTRANSFERASE LIKE 7B"/>
    <property type="match status" value="1"/>
</dbReference>
<evidence type="ECO:0000256" key="1">
    <source>
        <dbReference type="SAM" id="Phobius"/>
    </source>
</evidence>
<evidence type="ECO:0000313" key="3">
    <source>
        <dbReference type="Proteomes" id="UP000728185"/>
    </source>
</evidence>
<dbReference type="CDD" id="cd02440">
    <property type="entry name" value="AdoMet_MTases"/>
    <property type="match status" value="1"/>
</dbReference>
<dbReference type="Proteomes" id="UP000728185">
    <property type="component" value="Unassembled WGS sequence"/>
</dbReference>
<dbReference type="Gene3D" id="3.40.50.150">
    <property type="entry name" value="Vaccinia Virus protein VP39"/>
    <property type="match status" value="1"/>
</dbReference>
<proteinExistence type="predicted"/>
<keyword evidence="2" id="KW-0489">Methyltransferase</keyword>
<reference evidence="2" key="1">
    <citation type="submission" date="2019-05" db="EMBL/GenBank/DDBJ databases">
        <title>Annotation for the trematode Fasciolopsis buski.</title>
        <authorList>
            <person name="Choi Y.-J."/>
        </authorList>
    </citation>
    <scope>NUCLEOTIDE SEQUENCE</scope>
    <source>
        <strain evidence="2">HT</strain>
        <tissue evidence="2">Whole worm</tissue>
    </source>
</reference>
<keyword evidence="3" id="KW-1185">Reference proteome</keyword>
<keyword evidence="2" id="KW-0808">Transferase</keyword>
<accession>A0A8E0VJP5</accession>
<evidence type="ECO:0000313" key="2">
    <source>
        <dbReference type="EMBL" id="KAA0193253.1"/>
    </source>
</evidence>
<dbReference type="SUPFAM" id="SSF53335">
    <property type="entry name" value="S-adenosyl-L-methionine-dependent methyltransferases"/>
    <property type="match status" value="1"/>
</dbReference>
<keyword evidence="1" id="KW-0812">Transmembrane</keyword>
<name>A0A8E0VJP5_9TREM</name>
<organism evidence="2 3">
    <name type="scientific">Fasciolopsis buskii</name>
    <dbReference type="NCBI Taxonomy" id="27845"/>
    <lineage>
        <taxon>Eukaryota</taxon>
        <taxon>Metazoa</taxon>
        <taxon>Spiralia</taxon>
        <taxon>Lophotrochozoa</taxon>
        <taxon>Platyhelminthes</taxon>
        <taxon>Trematoda</taxon>
        <taxon>Digenea</taxon>
        <taxon>Plagiorchiida</taxon>
        <taxon>Echinostomata</taxon>
        <taxon>Echinostomatoidea</taxon>
        <taxon>Fasciolidae</taxon>
        <taxon>Fasciolopsis</taxon>
    </lineage>
</organism>
<dbReference type="GO" id="GO:0008168">
    <property type="term" value="F:methyltransferase activity"/>
    <property type="evidence" value="ECO:0007669"/>
    <property type="project" value="UniProtKB-KW"/>
</dbReference>
<keyword evidence="1" id="KW-1133">Transmembrane helix</keyword>
<comment type="caution">
    <text evidence="2">The sequence shown here is derived from an EMBL/GenBank/DDBJ whole genome shotgun (WGS) entry which is preliminary data.</text>
</comment>
<gene>
    <name evidence="2" type="ORF">FBUS_09811</name>
</gene>
<dbReference type="EMBL" id="LUCM01005164">
    <property type="protein sequence ID" value="KAA0193253.1"/>
    <property type="molecule type" value="Genomic_DNA"/>
</dbReference>
<dbReference type="GO" id="GO:0032259">
    <property type="term" value="P:methylation"/>
    <property type="evidence" value="ECO:0007669"/>
    <property type="project" value="UniProtKB-KW"/>
</dbReference>
<keyword evidence="1" id="KW-0472">Membrane</keyword>
<sequence>MDGKLGSIFTMRAAKVAAVVGVGYFLLPYFRDMVLFRLQPFFMHKFHKAVEEIKAPLFQLLAEHGQSNDGTAKSVRILEIGAADGLNLPCFPPGARVVAVEPFGKFRWKFERRLSEVNANRGRSQPEVRLEAWYSINAEELLKFTKPPYSDQPVFSSDESPIGHFDVVLSTFTLCSVRDPQLVLRICTHLVKPWKIPALLKPLFPSHFFPISNRLNVSQGGLLLFVEHIRPDSRILQVLNFMIQPLWSWIFAGCRLLREPHLLIQSEPELTQAWEVLYCKLSKIPGAPSLNPVRCVVAMAARRRCS</sequence>
<feature type="transmembrane region" description="Helical" evidence="1">
    <location>
        <begin position="12"/>
        <end position="30"/>
    </location>
</feature>
<dbReference type="PANTHER" id="PTHR45036:SF1">
    <property type="entry name" value="METHYLTRANSFERASE LIKE 7A"/>
    <property type="match status" value="1"/>
</dbReference>
<dbReference type="AlphaFoldDB" id="A0A8E0VJP5"/>
<protein>
    <submittedName>
        <fullName evidence="2">Methyltransferase protein 7A</fullName>
    </submittedName>
</protein>
<dbReference type="OrthoDB" id="416496at2759"/>
<dbReference type="InterPro" id="IPR052356">
    <property type="entry name" value="Thiol_S-MT"/>
</dbReference>